<dbReference type="RefSeq" id="WP_168084516.1">
    <property type="nucleotide sequence ID" value="NZ_JAAVJI010000007.1"/>
</dbReference>
<dbReference type="Pfam" id="PF18593">
    <property type="entry name" value="CdiI_2"/>
    <property type="match status" value="1"/>
</dbReference>
<evidence type="ECO:0000259" key="1">
    <source>
        <dbReference type="Pfam" id="PF18593"/>
    </source>
</evidence>
<gene>
    <name evidence="2" type="ORF">HBH25_13960</name>
</gene>
<proteinExistence type="predicted"/>
<dbReference type="Proteomes" id="UP000746535">
    <property type="component" value="Unassembled WGS sequence"/>
</dbReference>
<organism evidence="2 3">
    <name type="scientific">Pseudomonas quercus</name>
    <dbReference type="NCBI Taxonomy" id="2722792"/>
    <lineage>
        <taxon>Bacteria</taxon>
        <taxon>Pseudomonadati</taxon>
        <taxon>Pseudomonadota</taxon>
        <taxon>Gammaproteobacteria</taxon>
        <taxon>Pseudomonadales</taxon>
        <taxon>Pseudomonadaceae</taxon>
        <taxon>Pseudomonas</taxon>
    </lineage>
</organism>
<dbReference type="EMBL" id="JAAVJI010000007">
    <property type="protein sequence ID" value="NJP01952.1"/>
    <property type="molecule type" value="Genomic_DNA"/>
</dbReference>
<comment type="caution">
    <text evidence="2">The sequence shown here is derived from an EMBL/GenBank/DDBJ whole genome shotgun (WGS) entry which is preliminary data.</text>
</comment>
<feature type="domain" description="CdiI immunity protein" evidence="1">
    <location>
        <begin position="8"/>
        <end position="90"/>
    </location>
</feature>
<keyword evidence="3" id="KW-1185">Reference proteome</keyword>
<dbReference type="InterPro" id="IPR041129">
    <property type="entry name" value="CdiI_2"/>
</dbReference>
<protein>
    <recommendedName>
        <fullName evidence="1">CdiI immunity protein domain-containing protein</fullName>
    </recommendedName>
</protein>
<sequence length="96" mass="10972">MKNELVIIKKMFSAYLHQDFDLEFGNVDEAISAFALHASDSEKKRALVELDMLLSSGINEEQLRDIIDGLGCCYFYAGEWIDGVSWLNHVFLLLKK</sequence>
<accession>A0ABX0YGC7</accession>
<evidence type="ECO:0000313" key="2">
    <source>
        <dbReference type="EMBL" id="NJP01952.1"/>
    </source>
</evidence>
<evidence type="ECO:0000313" key="3">
    <source>
        <dbReference type="Proteomes" id="UP000746535"/>
    </source>
</evidence>
<reference evidence="2 3" key="1">
    <citation type="submission" date="2020-03" db="EMBL/GenBank/DDBJ databases">
        <authorList>
            <person name="Wang L."/>
            <person name="He N."/>
            <person name="Li Y."/>
            <person name="Fang Y."/>
            <person name="Zhang F."/>
        </authorList>
    </citation>
    <scope>NUCLEOTIDE SEQUENCE [LARGE SCALE GENOMIC DNA]</scope>
    <source>
        <strain evidence="3">hsmgli-8</strain>
    </source>
</reference>
<name>A0ABX0YGC7_9PSED</name>
<dbReference type="CDD" id="cd20687">
    <property type="entry name" value="CdiI_Ykris-like"/>
    <property type="match status" value="1"/>
</dbReference>